<sequence>MINKLLDIPLSEEAKAVVSKSYYSNESIEVSTFIDLNLENDFNPEIFSKIVYLGWGDGLDQCIKFISKNQISDYEALSLAQLEVKKSNALFAVSKIKDRCYISINHALADEHTLNIIKPLVKSAYENGISCVSNKLSEGRRLYHDYLKRQKDMKKEKRLIKKQINENIIPVKLSKIGRLSWDRSYERICLDNIITLNKNITKDMIINKILTFLSASEEIYEGNIICSSKDWRLSNEVNAIGMMTGLVDLSVSNASSEELVTSLETYSKYDSQADKILKCCIMSELFINGADSRGIQASRVKNTSFPVGINVEKLNDSDFKIEIEGQFKSREAVDKLLIELSEFLVNKL</sequence>
<dbReference type="EMBL" id="CAMTCP010000277">
    <property type="protein sequence ID" value="CAI3681177.1"/>
    <property type="molecule type" value="Genomic_DNA"/>
</dbReference>
<proteinExistence type="predicted"/>
<accession>A0AAD2DF66</accession>
<protein>
    <submittedName>
        <fullName evidence="1">Uncharacterized protein</fullName>
    </submittedName>
</protein>
<dbReference type="Proteomes" id="UP001189143">
    <property type="component" value="Unassembled WGS sequence"/>
</dbReference>
<organism evidence="1 2">
    <name type="scientific">Clostridium neonatale</name>
    <dbReference type="NCBI Taxonomy" id="137838"/>
    <lineage>
        <taxon>Bacteria</taxon>
        <taxon>Bacillati</taxon>
        <taxon>Bacillota</taxon>
        <taxon>Clostridia</taxon>
        <taxon>Eubacteriales</taxon>
        <taxon>Clostridiaceae</taxon>
        <taxon>Clostridium</taxon>
    </lineage>
</organism>
<dbReference type="RefSeq" id="WP_210888300.1">
    <property type="nucleotide sequence ID" value="NZ_CAKJVF010000075.1"/>
</dbReference>
<dbReference type="AlphaFoldDB" id="A0AAD2DF66"/>
<name>A0AAD2DF66_9CLOT</name>
<gene>
    <name evidence="1" type="ORF">CNEO2_760001</name>
</gene>
<evidence type="ECO:0000313" key="1">
    <source>
        <dbReference type="EMBL" id="CAI3681177.1"/>
    </source>
</evidence>
<evidence type="ECO:0000313" key="2">
    <source>
        <dbReference type="Proteomes" id="UP001189143"/>
    </source>
</evidence>
<reference evidence="1" key="1">
    <citation type="submission" date="2022-10" db="EMBL/GenBank/DDBJ databases">
        <authorList>
            <person name="Aires J."/>
            <person name="Mesa V."/>
        </authorList>
    </citation>
    <scope>NUCLEOTIDE SEQUENCE</scope>
    <source>
        <strain evidence="1">Clostridium neonatale JD116</strain>
    </source>
</reference>
<comment type="caution">
    <text evidence="1">The sequence shown here is derived from an EMBL/GenBank/DDBJ whole genome shotgun (WGS) entry which is preliminary data.</text>
</comment>